<evidence type="ECO:0000313" key="10">
    <source>
        <dbReference type="Proteomes" id="UP000315724"/>
    </source>
</evidence>
<dbReference type="InterPro" id="IPR050297">
    <property type="entry name" value="LipidA_mod_glycosyltrf_83"/>
</dbReference>
<gene>
    <name evidence="9" type="ORF">Mal48_06760</name>
</gene>
<dbReference type="RefSeq" id="WP_145195997.1">
    <property type="nucleotide sequence ID" value="NZ_CP036267.1"/>
</dbReference>
<dbReference type="EMBL" id="CP036267">
    <property type="protein sequence ID" value="QDT31443.1"/>
    <property type="molecule type" value="Genomic_DNA"/>
</dbReference>
<dbReference type="GO" id="GO:0005886">
    <property type="term" value="C:plasma membrane"/>
    <property type="evidence" value="ECO:0007669"/>
    <property type="project" value="UniProtKB-SubCell"/>
</dbReference>
<evidence type="ECO:0000256" key="7">
    <source>
        <dbReference type="ARBA" id="ARBA00023136"/>
    </source>
</evidence>
<keyword evidence="7 8" id="KW-0472">Membrane</keyword>
<keyword evidence="3" id="KW-0328">Glycosyltransferase</keyword>
<evidence type="ECO:0000256" key="6">
    <source>
        <dbReference type="ARBA" id="ARBA00022989"/>
    </source>
</evidence>
<feature type="transmembrane region" description="Helical" evidence="8">
    <location>
        <begin position="214"/>
        <end position="242"/>
    </location>
</feature>
<protein>
    <submittedName>
        <fullName evidence="9">Uncharacterized protein</fullName>
    </submittedName>
</protein>
<evidence type="ECO:0000256" key="2">
    <source>
        <dbReference type="ARBA" id="ARBA00022475"/>
    </source>
</evidence>
<dbReference type="Proteomes" id="UP000315724">
    <property type="component" value="Chromosome"/>
</dbReference>
<feature type="transmembrane region" description="Helical" evidence="8">
    <location>
        <begin position="125"/>
        <end position="144"/>
    </location>
</feature>
<comment type="subcellular location">
    <subcellularLocation>
        <location evidence="1">Cell membrane</location>
        <topology evidence="1">Multi-pass membrane protein</topology>
    </subcellularLocation>
</comment>
<evidence type="ECO:0000256" key="5">
    <source>
        <dbReference type="ARBA" id="ARBA00022692"/>
    </source>
</evidence>
<feature type="transmembrane region" description="Helical" evidence="8">
    <location>
        <begin position="394"/>
        <end position="410"/>
    </location>
</feature>
<sequence length="455" mass="51292">MIEPLPQKTDSTSRQLPNWCVGLISFGLCWTIFVGYYHFKFDLNGPPSTSGDEVDYDSIGWELAHGRGFAVNTEDPDFREPYDIAAKTAERFKLTPRPRWEVTYRPPLYPYAISYLNRLFGRQFWATRIMDAGFMAGTLALIVMTLYPRYGWHSVVIALGLFIVIDVRTRLYGRAILTESMSLFFTSIICIALLRLQRMQRAKLPEILLHSALIGFTFGFSMLARTMMILWGPGMCLTLYWIIRKLKFNFRQSVLAVTVFLVGTGVVLTPWAVRNIKLTEKMMPLGTQGLVQLSAGFGDSIWESNGLWPNIETEGFFDGVIEPQASQLENEIAKAEYSKAEALKWILANPMKAALLAPTKMYQECRPRNPTEWIISALMLLGIWSIGRTPIGKVLLAVFAINLFAIAATWSVEGRFLVPVLFPIHIFASVGLLVVLQPFLRKIGIESTSEAPALP</sequence>
<dbReference type="GO" id="GO:0009103">
    <property type="term" value="P:lipopolysaccharide biosynthetic process"/>
    <property type="evidence" value="ECO:0007669"/>
    <property type="project" value="UniProtKB-ARBA"/>
</dbReference>
<proteinExistence type="predicted"/>
<dbReference type="OrthoDB" id="276326at2"/>
<keyword evidence="6 8" id="KW-1133">Transmembrane helix</keyword>
<feature type="transmembrane region" description="Helical" evidence="8">
    <location>
        <begin position="150"/>
        <end position="168"/>
    </location>
</feature>
<organism evidence="9 10">
    <name type="scientific">Thalassoglobus polymorphus</name>
    <dbReference type="NCBI Taxonomy" id="2527994"/>
    <lineage>
        <taxon>Bacteria</taxon>
        <taxon>Pseudomonadati</taxon>
        <taxon>Planctomycetota</taxon>
        <taxon>Planctomycetia</taxon>
        <taxon>Planctomycetales</taxon>
        <taxon>Planctomycetaceae</taxon>
        <taxon>Thalassoglobus</taxon>
    </lineage>
</organism>
<evidence type="ECO:0000256" key="1">
    <source>
        <dbReference type="ARBA" id="ARBA00004651"/>
    </source>
</evidence>
<feature type="transmembrane region" description="Helical" evidence="8">
    <location>
        <begin position="254"/>
        <end position="273"/>
    </location>
</feature>
<reference evidence="9 10" key="1">
    <citation type="submission" date="2019-02" db="EMBL/GenBank/DDBJ databases">
        <title>Deep-cultivation of Planctomycetes and their phenomic and genomic characterization uncovers novel biology.</title>
        <authorList>
            <person name="Wiegand S."/>
            <person name="Jogler M."/>
            <person name="Boedeker C."/>
            <person name="Pinto D."/>
            <person name="Vollmers J."/>
            <person name="Rivas-Marin E."/>
            <person name="Kohn T."/>
            <person name="Peeters S.H."/>
            <person name="Heuer A."/>
            <person name="Rast P."/>
            <person name="Oberbeckmann S."/>
            <person name="Bunk B."/>
            <person name="Jeske O."/>
            <person name="Meyerdierks A."/>
            <person name="Storesund J.E."/>
            <person name="Kallscheuer N."/>
            <person name="Luecker S."/>
            <person name="Lage O.M."/>
            <person name="Pohl T."/>
            <person name="Merkel B.J."/>
            <person name="Hornburger P."/>
            <person name="Mueller R.-W."/>
            <person name="Bruemmer F."/>
            <person name="Labrenz M."/>
            <person name="Spormann A.M."/>
            <person name="Op den Camp H."/>
            <person name="Overmann J."/>
            <person name="Amann R."/>
            <person name="Jetten M.S.M."/>
            <person name="Mascher T."/>
            <person name="Medema M.H."/>
            <person name="Devos D.P."/>
            <person name="Kaster A.-K."/>
            <person name="Ovreas L."/>
            <person name="Rohde M."/>
            <person name="Galperin M.Y."/>
            <person name="Jogler C."/>
        </authorList>
    </citation>
    <scope>NUCLEOTIDE SEQUENCE [LARGE SCALE GENOMIC DNA]</scope>
    <source>
        <strain evidence="9 10">Mal48</strain>
    </source>
</reference>
<keyword evidence="2" id="KW-1003">Cell membrane</keyword>
<feature type="transmembrane region" description="Helical" evidence="8">
    <location>
        <begin position="175"/>
        <end position="194"/>
    </location>
</feature>
<keyword evidence="4" id="KW-0808">Transferase</keyword>
<dbReference type="AlphaFoldDB" id="A0A517QII5"/>
<dbReference type="GO" id="GO:0016763">
    <property type="term" value="F:pentosyltransferase activity"/>
    <property type="evidence" value="ECO:0007669"/>
    <property type="project" value="TreeGrafter"/>
</dbReference>
<dbReference type="PANTHER" id="PTHR33908:SF11">
    <property type="entry name" value="MEMBRANE PROTEIN"/>
    <property type="match status" value="1"/>
</dbReference>
<feature type="transmembrane region" description="Helical" evidence="8">
    <location>
        <begin position="416"/>
        <end position="436"/>
    </location>
</feature>
<evidence type="ECO:0000256" key="4">
    <source>
        <dbReference type="ARBA" id="ARBA00022679"/>
    </source>
</evidence>
<evidence type="ECO:0000256" key="3">
    <source>
        <dbReference type="ARBA" id="ARBA00022676"/>
    </source>
</evidence>
<name>A0A517QII5_9PLAN</name>
<keyword evidence="10" id="KW-1185">Reference proteome</keyword>
<dbReference type="KEGG" id="tpol:Mal48_06760"/>
<accession>A0A517QII5</accession>
<evidence type="ECO:0000313" key="9">
    <source>
        <dbReference type="EMBL" id="QDT31443.1"/>
    </source>
</evidence>
<dbReference type="PANTHER" id="PTHR33908">
    <property type="entry name" value="MANNOSYLTRANSFERASE YKCB-RELATED"/>
    <property type="match status" value="1"/>
</dbReference>
<keyword evidence="5 8" id="KW-0812">Transmembrane</keyword>
<evidence type="ECO:0000256" key="8">
    <source>
        <dbReference type="SAM" id="Phobius"/>
    </source>
</evidence>
<feature type="transmembrane region" description="Helical" evidence="8">
    <location>
        <begin position="16"/>
        <end position="39"/>
    </location>
</feature>